<dbReference type="EMBL" id="APOH01000013">
    <property type="protein sequence ID" value="ENU19840.1"/>
    <property type="molecule type" value="Genomic_DNA"/>
</dbReference>
<protein>
    <submittedName>
        <fullName evidence="2">Uncharacterized protein</fullName>
    </submittedName>
</protein>
<evidence type="ECO:0000313" key="2">
    <source>
        <dbReference type="EMBL" id="ENU19840.1"/>
    </source>
</evidence>
<organism evidence="2 3">
    <name type="scientific">Acinetobacter bohemicus ANC 3994</name>
    <dbReference type="NCBI Taxonomy" id="1217715"/>
    <lineage>
        <taxon>Bacteria</taxon>
        <taxon>Pseudomonadati</taxon>
        <taxon>Pseudomonadota</taxon>
        <taxon>Gammaproteobacteria</taxon>
        <taxon>Moraxellales</taxon>
        <taxon>Moraxellaceae</taxon>
        <taxon>Acinetobacter</taxon>
    </lineage>
</organism>
<dbReference type="PROSITE" id="PS51257">
    <property type="entry name" value="PROKAR_LIPOPROTEIN"/>
    <property type="match status" value="1"/>
</dbReference>
<dbReference type="OrthoDB" id="6670339at2"/>
<name>N8P089_9GAMM</name>
<accession>N8P089</accession>
<sequence>MLLNKYIKYTFLATTITTLLTACAGSDGSNNSSAAPFAPKSISGTAVDFYLANATVKFDDCNGLTTTTDAQGQFSFKTTADCNNSAITITGGTDIGTGLPFTGTLKIKKTDLQNISNNDLVASPLTSLEYYLGSGDLQVVLNNLGLTTVTAANINSYNPVKHGSAKEMAVIFTLQQLATQIEDNFQAINKSDGSVALTQEQATQIAFSTIGNALKTQGKNLFNSNGDLQTTALTEILTAAVTTAGTTINDPSTPIDSNIKDNIKGNITTVSTEINKIAQSGGDGATLQGALNVALQDPNSPAQAIKESLKTPIYADFTLAGYSLATLKTSSPTAPLALSYANLDTALAVNFKLNNTKSELTDTIKLGFKINGSRGAARENLDVIISNIQVTFKTDGTILSAKVPVNTVINISTSLQGVSKLNITTQKDIPINVSNGIIPLSSIISSNDALKTYYTEYMKKLAVNDLVEASAYVLPITYTVDPALELQNGTISIDSAQFQGSTLTAHFKLN</sequence>
<dbReference type="RefSeq" id="WP_004648219.1">
    <property type="nucleotide sequence ID" value="NZ_KB849164.1"/>
</dbReference>
<feature type="chain" id="PRO_5004130180" evidence="1">
    <location>
        <begin position="25"/>
        <end position="510"/>
    </location>
</feature>
<keyword evidence="1" id="KW-0732">Signal</keyword>
<dbReference type="eggNOG" id="COG5295">
    <property type="taxonomic scope" value="Bacteria"/>
</dbReference>
<feature type="signal peptide" evidence="1">
    <location>
        <begin position="1"/>
        <end position="24"/>
    </location>
</feature>
<reference evidence="2 3" key="1">
    <citation type="submission" date="2013-02" db="EMBL/GenBank/DDBJ databases">
        <title>The Genome Sequence of Acinetobacter sp. ANC 3994.</title>
        <authorList>
            <consortium name="The Broad Institute Genome Sequencing Platform"/>
            <consortium name="The Broad Institute Genome Sequencing Center for Infectious Disease"/>
            <person name="Cerqueira G."/>
            <person name="Feldgarden M."/>
            <person name="Courvalin P."/>
            <person name="Perichon B."/>
            <person name="Grillot-Courvalin C."/>
            <person name="Clermont D."/>
            <person name="Rocha E."/>
            <person name="Yoon E.-J."/>
            <person name="Nemec A."/>
            <person name="Walker B."/>
            <person name="Young S.K."/>
            <person name="Zeng Q."/>
            <person name="Gargeya S."/>
            <person name="Fitzgerald M."/>
            <person name="Haas B."/>
            <person name="Abouelleil A."/>
            <person name="Alvarado L."/>
            <person name="Arachchi H.M."/>
            <person name="Berlin A.M."/>
            <person name="Chapman S.B."/>
            <person name="Dewar J."/>
            <person name="Goldberg J."/>
            <person name="Griggs A."/>
            <person name="Gujja S."/>
            <person name="Hansen M."/>
            <person name="Howarth C."/>
            <person name="Imamovic A."/>
            <person name="Larimer J."/>
            <person name="McCowan C."/>
            <person name="Murphy C."/>
            <person name="Neiman D."/>
            <person name="Pearson M."/>
            <person name="Priest M."/>
            <person name="Roberts A."/>
            <person name="Saif S."/>
            <person name="Shea T."/>
            <person name="Sisk P."/>
            <person name="Sykes S."/>
            <person name="Wortman J."/>
            <person name="Nusbaum C."/>
            <person name="Birren B."/>
        </authorList>
    </citation>
    <scope>NUCLEOTIDE SEQUENCE [LARGE SCALE GENOMIC DNA]</scope>
    <source>
        <strain evidence="2 3">ANC 3994</strain>
    </source>
</reference>
<evidence type="ECO:0000313" key="3">
    <source>
        <dbReference type="Proteomes" id="UP000013086"/>
    </source>
</evidence>
<comment type="caution">
    <text evidence="2">The sequence shown here is derived from an EMBL/GenBank/DDBJ whole genome shotgun (WGS) entry which is preliminary data.</text>
</comment>
<dbReference type="Proteomes" id="UP000013086">
    <property type="component" value="Unassembled WGS sequence"/>
</dbReference>
<dbReference type="PATRIC" id="fig|1217715.3.peg.1733"/>
<dbReference type="HOGENOM" id="CLU_533854_0_0_6"/>
<evidence type="ECO:0000256" key="1">
    <source>
        <dbReference type="SAM" id="SignalP"/>
    </source>
</evidence>
<gene>
    <name evidence="2" type="ORF">F994_01778</name>
</gene>
<proteinExistence type="predicted"/>
<dbReference type="AlphaFoldDB" id="N8P089"/>